<dbReference type="KEGG" id="acad:UA74_01855"/>
<dbReference type="Pfam" id="PF03704">
    <property type="entry name" value="BTAD"/>
    <property type="match status" value="1"/>
</dbReference>
<dbReference type="CDD" id="cd15831">
    <property type="entry name" value="BTAD"/>
    <property type="match status" value="1"/>
</dbReference>
<dbReference type="PANTHER" id="PTHR35807:SF1">
    <property type="entry name" value="TRANSCRIPTIONAL REGULATOR REDD"/>
    <property type="match status" value="1"/>
</dbReference>
<dbReference type="InterPro" id="IPR001867">
    <property type="entry name" value="OmpR/PhoB-type_DNA-bd"/>
</dbReference>
<dbReference type="InterPro" id="IPR011990">
    <property type="entry name" value="TPR-like_helical_dom_sf"/>
</dbReference>
<dbReference type="PROSITE" id="PS51755">
    <property type="entry name" value="OMPR_PHOB"/>
    <property type="match status" value="1"/>
</dbReference>
<dbReference type="GO" id="GO:0006355">
    <property type="term" value="P:regulation of DNA-templated transcription"/>
    <property type="evidence" value="ECO:0007669"/>
    <property type="project" value="InterPro"/>
</dbReference>
<dbReference type="PANTHER" id="PTHR35807">
    <property type="entry name" value="TRANSCRIPTIONAL REGULATOR REDD-RELATED"/>
    <property type="match status" value="1"/>
</dbReference>
<dbReference type="InterPro" id="IPR036388">
    <property type="entry name" value="WH-like_DNA-bd_sf"/>
</dbReference>
<evidence type="ECO:0000256" key="4">
    <source>
        <dbReference type="ARBA" id="ARBA00023163"/>
    </source>
</evidence>
<reference evidence="8" key="1">
    <citation type="submission" date="2016-06" db="EMBL/GenBank/DDBJ databases">
        <title>Complete genome sequence of Actinoalloteichus fjordicus DSM 46855 (=ADI127-17), type strain of the new species Actinoalloteichus fjordicus.</title>
        <authorList>
            <person name="Ruckert C."/>
            <person name="Nouioui I."/>
            <person name="Willmese J."/>
            <person name="van Wezel G."/>
            <person name="Klenk H.-P."/>
            <person name="Kalinowski J."/>
            <person name="Zotchev S.B."/>
        </authorList>
    </citation>
    <scope>NUCLEOTIDE SEQUENCE [LARGE SCALE GENOMIC DNA]</scope>
    <source>
        <strain evidence="8">ADI127-7</strain>
    </source>
</reference>
<dbReference type="SMART" id="SM01043">
    <property type="entry name" value="BTAD"/>
    <property type="match status" value="1"/>
</dbReference>
<name>A0AAC9PPY3_9PSEU</name>
<dbReference type="PRINTS" id="PR00364">
    <property type="entry name" value="DISEASERSIST"/>
</dbReference>
<keyword evidence="2" id="KW-0805">Transcription regulation</keyword>
<feature type="domain" description="OmpR/PhoB-type" evidence="6">
    <location>
        <begin position="3"/>
        <end position="108"/>
    </location>
</feature>
<dbReference type="GO" id="GO:0003677">
    <property type="term" value="F:DNA binding"/>
    <property type="evidence" value="ECO:0007669"/>
    <property type="project" value="UniProtKB-UniRule"/>
</dbReference>
<dbReference type="InterPro" id="IPR016032">
    <property type="entry name" value="Sig_transdc_resp-reg_C-effctor"/>
</dbReference>
<comment type="similarity">
    <text evidence="1">Belongs to the AfsR/DnrI/RedD regulatory family.</text>
</comment>
<keyword evidence="3 5" id="KW-0238">DNA-binding</keyword>
<sequence length="959" mass="104186">MDARTMPAAGYGLEFRLLGAFEVLSSGSPILLGSPAMRRLLALLTLNANQVVSVDRIIRVLWTGDPPASVRTILQGYVSRLRKLIGGAAAFGDDVEIVTRSPGYLLRTDPDRIDLHRARELARSAAETTGTARVVVLRAALRLWRGPALAEMEALPLLRATSMSIEEFRLGLVEDRIEAELAVGMGSDLLTELNELVTQHPLRERLTDQLMLVLYRTGRRADALRRYHELRERLAEEFGVDPSPQLQRTYERILRDEAVPDDASLPAQDVRPGPVDSERAGTVQSLAVIPAQLPPQIGGFVGREGELAVLDSLLPSRHHDVGSRIAVVSGVAGLGKSALAVTWAHRASAAPAAEFPDGQLFASLRGVDPYEQPVAPAEVLRQFLIGLGLTADRIPAGLTERVALYRSITAKRRMLVLLDDAVDHQQVQPLLPAAQSCTVLITSRRMLDGLLVTNGARLIRLGPLPDAQAGELVSRVVGDVELTQSELDRLASLCGNLPLALRIAAARLAGDAEVTVSELIDELADERRRLGALRAGDSQISVRGAFELTYRRLTPEAARLFRLVGVHPGVEMSRSVLAAMAQTSFAAVAEQLHVLESVHLMSSLGDGRFGTHDLIRLYARQLAADDLGSAERRAVTEALVDFYLAAAECGRDLIRPTTGSPSSEWTGELPAMGTAEQAVGWFDREWTNLLHAARTALREGRNEVAWRIAWAAAPYVLFRHLLDESTELFDQGLAAARAAGDRLGQCLMLRCRVNVDLYRSAQSEEALGHAMEALALAEELGDPAILAPTVSSVFTAQTRLGHYEEARRGGERALALYRGLGDLTGQAMSLNNLAMIDQSCGRTERAYERCLAVLDLYRRIDEPANEAVVLNNLSELAAELADWQAAESFARRARSVSVSCGASVQEAKALSQLGDVHLQNGDVLSAKFRWEQALTLVHGSSSPIRAEVEQRLAELAAEE</sequence>
<dbReference type="SUPFAM" id="SSF52540">
    <property type="entry name" value="P-loop containing nucleoside triphosphate hydrolases"/>
    <property type="match status" value="1"/>
</dbReference>
<evidence type="ECO:0000259" key="6">
    <source>
        <dbReference type="PROSITE" id="PS51755"/>
    </source>
</evidence>
<dbReference type="SMART" id="SM00862">
    <property type="entry name" value="Trans_reg_C"/>
    <property type="match status" value="1"/>
</dbReference>
<dbReference type="Proteomes" id="UP000185511">
    <property type="component" value="Chromosome"/>
</dbReference>
<dbReference type="GO" id="GO:0000160">
    <property type="term" value="P:phosphorelay signal transduction system"/>
    <property type="evidence" value="ECO:0007669"/>
    <property type="project" value="InterPro"/>
</dbReference>
<dbReference type="InterPro" id="IPR005158">
    <property type="entry name" value="BTAD"/>
</dbReference>
<evidence type="ECO:0000313" key="8">
    <source>
        <dbReference type="Proteomes" id="UP000185511"/>
    </source>
</evidence>
<dbReference type="EMBL" id="CP016076">
    <property type="protein sequence ID" value="APU12458.1"/>
    <property type="molecule type" value="Genomic_DNA"/>
</dbReference>
<keyword evidence="8" id="KW-1185">Reference proteome</keyword>
<dbReference type="InterPro" id="IPR051677">
    <property type="entry name" value="AfsR-DnrI-RedD_regulator"/>
</dbReference>
<evidence type="ECO:0000256" key="2">
    <source>
        <dbReference type="ARBA" id="ARBA00023015"/>
    </source>
</evidence>
<accession>A0AAC9PPY3</accession>
<protein>
    <submittedName>
        <fullName evidence="7">DNA-binding transcriptional activator of the SARP family</fullName>
    </submittedName>
</protein>
<dbReference type="Pfam" id="PF00486">
    <property type="entry name" value="Trans_reg_C"/>
    <property type="match status" value="1"/>
</dbReference>
<dbReference type="InterPro" id="IPR027417">
    <property type="entry name" value="P-loop_NTPase"/>
</dbReference>
<proteinExistence type="inferred from homology"/>
<dbReference type="SUPFAM" id="SSF48452">
    <property type="entry name" value="TPR-like"/>
    <property type="match status" value="2"/>
</dbReference>
<evidence type="ECO:0000256" key="5">
    <source>
        <dbReference type="PROSITE-ProRule" id="PRU01091"/>
    </source>
</evidence>
<gene>
    <name evidence="7" type="ORF">UA74_01855</name>
</gene>
<dbReference type="Gene3D" id="3.40.50.300">
    <property type="entry name" value="P-loop containing nucleotide triphosphate hydrolases"/>
    <property type="match status" value="1"/>
</dbReference>
<dbReference type="GO" id="GO:0043531">
    <property type="term" value="F:ADP binding"/>
    <property type="evidence" value="ECO:0007669"/>
    <property type="project" value="InterPro"/>
</dbReference>
<evidence type="ECO:0000313" key="7">
    <source>
        <dbReference type="EMBL" id="APU12458.1"/>
    </source>
</evidence>
<dbReference type="Gene3D" id="1.10.10.10">
    <property type="entry name" value="Winged helix-like DNA-binding domain superfamily/Winged helix DNA-binding domain"/>
    <property type="match status" value="1"/>
</dbReference>
<dbReference type="AlphaFoldDB" id="A0AAC9PPY3"/>
<keyword evidence="4" id="KW-0804">Transcription</keyword>
<dbReference type="Pfam" id="PF13424">
    <property type="entry name" value="TPR_12"/>
    <property type="match status" value="1"/>
</dbReference>
<feature type="DNA-binding region" description="OmpR/PhoB-type" evidence="5">
    <location>
        <begin position="3"/>
        <end position="108"/>
    </location>
</feature>
<evidence type="ECO:0000256" key="1">
    <source>
        <dbReference type="ARBA" id="ARBA00005820"/>
    </source>
</evidence>
<dbReference type="SUPFAM" id="SSF46894">
    <property type="entry name" value="C-terminal effector domain of the bipartite response regulators"/>
    <property type="match status" value="1"/>
</dbReference>
<evidence type="ECO:0000256" key="3">
    <source>
        <dbReference type="ARBA" id="ARBA00023125"/>
    </source>
</evidence>
<organism evidence="7 8">
    <name type="scientific">Actinoalloteichus fjordicus</name>
    <dbReference type="NCBI Taxonomy" id="1612552"/>
    <lineage>
        <taxon>Bacteria</taxon>
        <taxon>Bacillati</taxon>
        <taxon>Actinomycetota</taxon>
        <taxon>Actinomycetes</taxon>
        <taxon>Pseudonocardiales</taxon>
        <taxon>Pseudonocardiaceae</taxon>
        <taxon>Actinoalloteichus</taxon>
    </lineage>
</organism>
<dbReference type="RefSeq" id="WP_075763731.1">
    <property type="nucleotide sequence ID" value="NZ_CP016076.1"/>
</dbReference>
<dbReference type="Gene3D" id="1.25.40.10">
    <property type="entry name" value="Tetratricopeptide repeat domain"/>
    <property type="match status" value="2"/>
</dbReference>